<reference evidence="1" key="1">
    <citation type="submission" date="2018-05" db="EMBL/GenBank/DDBJ databases">
        <authorList>
            <person name="Lanie J.A."/>
            <person name="Ng W.-L."/>
            <person name="Kazmierczak K.M."/>
            <person name="Andrzejewski T.M."/>
            <person name="Davidsen T.M."/>
            <person name="Wayne K.J."/>
            <person name="Tettelin H."/>
            <person name="Glass J.I."/>
            <person name="Rusch D."/>
            <person name="Podicherti R."/>
            <person name="Tsui H.-C.T."/>
            <person name="Winkler M.E."/>
        </authorList>
    </citation>
    <scope>NUCLEOTIDE SEQUENCE</scope>
</reference>
<sequence length="68" mass="7007">MKNYQKTLVCCAALSVMALVGCGSSNLPATVTGVVTINGSPAPRGLELSFRPTGEGVQCNGYTDDEGR</sequence>
<dbReference type="EMBL" id="UINC01228669">
    <property type="protein sequence ID" value="SVE60080.1"/>
    <property type="molecule type" value="Genomic_DNA"/>
</dbReference>
<evidence type="ECO:0000313" key="1">
    <source>
        <dbReference type="EMBL" id="SVE60080.1"/>
    </source>
</evidence>
<organism evidence="1">
    <name type="scientific">marine metagenome</name>
    <dbReference type="NCBI Taxonomy" id="408172"/>
    <lineage>
        <taxon>unclassified sequences</taxon>
        <taxon>metagenomes</taxon>
        <taxon>ecological metagenomes</taxon>
    </lineage>
</organism>
<gene>
    <name evidence="1" type="ORF">METZ01_LOCUS512934</name>
</gene>
<feature type="non-terminal residue" evidence="1">
    <location>
        <position position="68"/>
    </location>
</feature>
<evidence type="ECO:0008006" key="2">
    <source>
        <dbReference type="Google" id="ProtNLM"/>
    </source>
</evidence>
<name>A0A383EUU6_9ZZZZ</name>
<protein>
    <recommendedName>
        <fullName evidence="2">Carboxypeptidase regulatory-like domain-containing protein</fullName>
    </recommendedName>
</protein>
<dbReference type="AlphaFoldDB" id="A0A383EUU6"/>
<dbReference type="PROSITE" id="PS51257">
    <property type="entry name" value="PROKAR_LIPOPROTEIN"/>
    <property type="match status" value="1"/>
</dbReference>
<proteinExistence type="predicted"/>
<accession>A0A383EUU6</accession>